<keyword evidence="9" id="KW-1185">Reference proteome</keyword>
<keyword evidence="4" id="KW-0804">Transcription</keyword>
<dbReference type="EMBL" id="KN847539">
    <property type="protein sequence ID" value="KIW04931.1"/>
    <property type="molecule type" value="Genomic_DNA"/>
</dbReference>
<feature type="region of interest" description="Disordered" evidence="6">
    <location>
        <begin position="96"/>
        <end position="124"/>
    </location>
</feature>
<organism evidence="8 9">
    <name type="scientific">Verruconis gallopava</name>
    <dbReference type="NCBI Taxonomy" id="253628"/>
    <lineage>
        <taxon>Eukaryota</taxon>
        <taxon>Fungi</taxon>
        <taxon>Dikarya</taxon>
        <taxon>Ascomycota</taxon>
        <taxon>Pezizomycotina</taxon>
        <taxon>Dothideomycetes</taxon>
        <taxon>Pleosporomycetidae</taxon>
        <taxon>Venturiales</taxon>
        <taxon>Sympoventuriaceae</taxon>
        <taxon>Verruconis</taxon>
    </lineage>
</organism>
<reference evidence="8 9" key="1">
    <citation type="submission" date="2015-01" db="EMBL/GenBank/DDBJ databases">
        <title>The Genome Sequence of Ochroconis gallopava CBS43764.</title>
        <authorList>
            <consortium name="The Broad Institute Genomics Platform"/>
            <person name="Cuomo C."/>
            <person name="de Hoog S."/>
            <person name="Gorbushina A."/>
            <person name="Stielow B."/>
            <person name="Teixiera M."/>
            <person name="Abouelleil A."/>
            <person name="Chapman S.B."/>
            <person name="Priest M."/>
            <person name="Young S.K."/>
            <person name="Wortman J."/>
            <person name="Nusbaum C."/>
            <person name="Birren B."/>
        </authorList>
    </citation>
    <scope>NUCLEOTIDE SEQUENCE [LARGE SCALE GENOMIC DNA]</scope>
    <source>
        <strain evidence="8 9">CBS 43764</strain>
    </source>
</reference>
<dbReference type="SUPFAM" id="SSF57701">
    <property type="entry name" value="Zn2/Cys6 DNA-binding domain"/>
    <property type="match status" value="1"/>
</dbReference>
<name>A0A0D1XQL7_9PEZI</name>
<dbReference type="SMART" id="SM00066">
    <property type="entry name" value="GAL4"/>
    <property type="match status" value="1"/>
</dbReference>
<evidence type="ECO:0000256" key="5">
    <source>
        <dbReference type="ARBA" id="ARBA00023242"/>
    </source>
</evidence>
<evidence type="ECO:0000256" key="3">
    <source>
        <dbReference type="ARBA" id="ARBA00023125"/>
    </source>
</evidence>
<evidence type="ECO:0000256" key="2">
    <source>
        <dbReference type="ARBA" id="ARBA00023015"/>
    </source>
</evidence>
<dbReference type="PROSITE" id="PS00463">
    <property type="entry name" value="ZN2_CY6_FUNGAL_1"/>
    <property type="match status" value="1"/>
</dbReference>
<dbReference type="Pfam" id="PF04082">
    <property type="entry name" value="Fungal_trans"/>
    <property type="match status" value="1"/>
</dbReference>
<accession>A0A0D1XQL7</accession>
<dbReference type="CDD" id="cd12148">
    <property type="entry name" value="fungal_TF_MHR"/>
    <property type="match status" value="1"/>
</dbReference>
<dbReference type="OrthoDB" id="3364175at2759"/>
<dbReference type="GO" id="GO:0006351">
    <property type="term" value="P:DNA-templated transcription"/>
    <property type="evidence" value="ECO:0007669"/>
    <property type="project" value="InterPro"/>
</dbReference>
<dbReference type="GeneID" id="27312072"/>
<protein>
    <recommendedName>
        <fullName evidence="7">Zn(2)-C6 fungal-type domain-containing protein</fullName>
    </recommendedName>
</protein>
<evidence type="ECO:0000313" key="9">
    <source>
        <dbReference type="Proteomes" id="UP000053259"/>
    </source>
</evidence>
<dbReference type="CDD" id="cd00067">
    <property type="entry name" value="GAL4"/>
    <property type="match status" value="1"/>
</dbReference>
<dbReference type="InterPro" id="IPR051127">
    <property type="entry name" value="Fungal_SecMet_Regulators"/>
</dbReference>
<keyword evidence="2" id="KW-0805">Transcription regulation</keyword>
<evidence type="ECO:0000256" key="6">
    <source>
        <dbReference type="SAM" id="MobiDB-lite"/>
    </source>
</evidence>
<evidence type="ECO:0000259" key="7">
    <source>
        <dbReference type="PROSITE" id="PS50048"/>
    </source>
</evidence>
<evidence type="ECO:0000256" key="4">
    <source>
        <dbReference type="ARBA" id="ARBA00023163"/>
    </source>
</evidence>
<dbReference type="GO" id="GO:0008270">
    <property type="term" value="F:zinc ion binding"/>
    <property type="evidence" value="ECO:0007669"/>
    <property type="project" value="InterPro"/>
</dbReference>
<evidence type="ECO:0000256" key="1">
    <source>
        <dbReference type="ARBA" id="ARBA00022723"/>
    </source>
</evidence>
<evidence type="ECO:0000313" key="8">
    <source>
        <dbReference type="EMBL" id="KIW04931.1"/>
    </source>
</evidence>
<dbReference type="InterPro" id="IPR001138">
    <property type="entry name" value="Zn2Cys6_DnaBD"/>
</dbReference>
<dbReference type="GO" id="GO:0005634">
    <property type="term" value="C:nucleus"/>
    <property type="evidence" value="ECO:0007669"/>
    <property type="project" value="TreeGrafter"/>
</dbReference>
<proteinExistence type="predicted"/>
<keyword evidence="1" id="KW-0479">Metal-binding</keyword>
<dbReference type="PANTHER" id="PTHR47424">
    <property type="entry name" value="REGULATORY PROTEIN GAL4"/>
    <property type="match status" value="1"/>
</dbReference>
<dbReference type="RefSeq" id="XP_016214800.1">
    <property type="nucleotide sequence ID" value="XM_016357396.1"/>
</dbReference>
<feature type="domain" description="Zn(2)-C6 fungal-type" evidence="7">
    <location>
        <begin position="18"/>
        <end position="48"/>
    </location>
</feature>
<keyword evidence="5" id="KW-0539">Nucleus</keyword>
<keyword evidence="3" id="KW-0238">DNA-binding</keyword>
<dbReference type="GO" id="GO:0000981">
    <property type="term" value="F:DNA-binding transcription factor activity, RNA polymerase II-specific"/>
    <property type="evidence" value="ECO:0007669"/>
    <property type="project" value="InterPro"/>
</dbReference>
<dbReference type="Gene3D" id="4.10.240.10">
    <property type="entry name" value="Zn(2)-C6 fungal-type DNA-binding domain"/>
    <property type="match status" value="1"/>
</dbReference>
<dbReference type="HOGENOM" id="CLU_008511_2_2_1"/>
<dbReference type="Pfam" id="PF00172">
    <property type="entry name" value="Zn_clus"/>
    <property type="match status" value="1"/>
</dbReference>
<gene>
    <name evidence="8" type="ORF">PV09_04099</name>
</gene>
<feature type="compositionally biased region" description="Polar residues" evidence="6">
    <location>
        <begin position="98"/>
        <end position="107"/>
    </location>
</feature>
<dbReference type="PROSITE" id="PS50048">
    <property type="entry name" value="ZN2_CY6_FUNGAL_2"/>
    <property type="match status" value="1"/>
</dbReference>
<dbReference type="VEuPathDB" id="FungiDB:PV09_04099"/>
<dbReference type="GO" id="GO:0000978">
    <property type="term" value="F:RNA polymerase II cis-regulatory region sequence-specific DNA binding"/>
    <property type="evidence" value="ECO:0007669"/>
    <property type="project" value="TreeGrafter"/>
</dbReference>
<dbReference type="STRING" id="253628.A0A0D1XQL7"/>
<dbReference type="PANTHER" id="PTHR47424:SF3">
    <property type="entry name" value="REGULATORY PROTEIN GAL4"/>
    <property type="match status" value="1"/>
</dbReference>
<dbReference type="GO" id="GO:0000435">
    <property type="term" value="P:positive regulation of transcription from RNA polymerase II promoter by galactose"/>
    <property type="evidence" value="ECO:0007669"/>
    <property type="project" value="TreeGrafter"/>
</dbReference>
<sequence length="670" mass="75232">MPNDDVSKKARRLKAGGACVSCRKRKHRCDAARPQCLSCKIRGIDCQYPLTNVESFSVEQLEALVESRKRGAPDAQTAGSDVAVAAAGWQRELDLRAQGSSPASASKRSPVERPTSKDVAVTSSQGYLGDSSSFAFVTRTRPSKSSTELDDVDDPSLSLSRDQDFDDAEYAFPSRAQADELVDAYFERVHLLYPFVHSIQFRTQYESFWLEPHSVDISNSWMAILNIVFAYGCEFRHASARGNFLAIANPFVRRAREIILSLVFDSVDLGLVQAQLMLCHYLQGTHRLNDCWNLAGLMIRSAYALGLHIDPAEDQPISAIEREMRRRVFWGCTALDKTLSMKLGRPPSINIDDAMRIPWPAAVDDQYITDTAAQPRQPSQRPSRTAFFVHTAKMAPVNDIILKTLYFSEPRKHEANGALPCLSAQSRILSDAVRLDGQLRAWWNELPIHLRVAPEIPDGAGFARQRSVFLIRYLNMRTLLHRAPFLVLCKQAMEDEFLKELAIASSKICIATASKTVQLVYAQYNQQLLNSLWYNLHYMFTAMGVLLTVYTLDRSLQEFLQPLPDPTVLDHGMDFLRSASHISTLAGRYVKMLEPFCRLLAPQQYEFPLGTHQTHDPASTHALSIDATSIPDVHSQLSSMDYMDPDDLLFGAGIPQTLFNGDWSPYPDLY</sequence>
<dbReference type="InParanoid" id="A0A0D1XQL7"/>
<dbReference type="AlphaFoldDB" id="A0A0D1XQL7"/>
<dbReference type="SMART" id="SM00906">
    <property type="entry name" value="Fungal_trans"/>
    <property type="match status" value="1"/>
</dbReference>
<dbReference type="InterPro" id="IPR007219">
    <property type="entry name" value="XnlR_reg_dom"/>
</dbReference>
<dbReference type="Proteomes" id="UP000053259">
    <property type="component" value="Unassembled WGS sequence"/>
</dbReference>
<dbReference type="InterPro" id="IPR036864">
    <property type="entry name" value="Zn2-C6_fun-type_DNA-bd_sf"/>
</dbReference>